<evidence type="ECO:0000256" key="4">
    <source>
        <dbReference type="SAM" id="MobiDB-lite"/>
    </source>
</evidence>
<evidence type="ECO:0000256" key="1">
    <source>
        <dbReference type="ARBA" id="ARBA00022884"/>
    </source>
</evidence>
<reference evidence="6 7" key="1">
    <citation type="submission" date="2021-01" db="EMBL/GenBank/DDBJ databases">
        <title>Adiantum capillus-veneris genome.</title>
        <authorList>
            <person name="Fang Y."/>
            <person name="Liao Q."/>
        </authorList>
    </citation>
    <scope>NUCLEOTIDE SEQUENCE [LARGE SCALE GENOMIC DNA]</scope>
    <source>
        <strain evidence="6">H3</strain>
        <tissue evidence="6">Leaf</tissue>
    </source>
</reference>
<dbReference type="AlphaFoldDB" id="A0A9D4ZNG7"/>
<feature type="coiled-coil region" evidence="3">
    <location>
        <begin position="276"/>
        <end position="303"/>
    </location>
</feature>
<proteinExistence type="predicted"/>
<dbReference type="SMART" id="SM01103">
    <property type="entry name" value="CRS1_YhbY"/>
    <property type="match status" value="1"/>
</dbReference>
<evidence type="ECO:0000259" key="5">
    <source>
        <dbReference type="PROSITE" id="PS51295"/>
    </source>
</evidence>
<feature type="domain" description="CRM" evidence="5">
    <location>
        <begin position="166"/>
        <end position="263"/>
    </location>
</feature>
<dbReference type="EMBL" id="JABFUD020000005">
    <property type="protein sequence ID" value="KAI5079240.1"/>
    <property type="molecule type" value="Genomic_DNA"/>
</dbReference>
<dbReference type="Pfam" id="PF01985">
    <property type="entry name" value="CRS1_YhbY"/>
    <property type="match status" value="1"/>
</dbReference>
<dbReference type="PANTHER" id="PTHR31426">
    <property type="entry name" value="GROUP II INTRON SPLICING FACTOR CRS1-LIKE"/>
    <property type="match status" value="1"/>
</dbReference>
<dbReference type="Proteomes" id="UP000886520">
    <property type="component" value="Chromosome 5"/>
</dbReference>
<dbReference type="OrthoDB" id="1936631at2759"/>
<evidence type="ECO:0000256" key="2">
    <source>
        <dbReference type="PROSITE-ProRule" id="PRU00626"/>
    </source>
</evidence>
<dbReference type="GO" id="GO:0003723">
    <property type="term" value="F:RNA binding"/>
    <property type="evidence" value="ECO:0007669"/>
    <property type="project" value="UniProtKB-UniRule"/>
</dbReference>
<gene>
    <name evidence="6" type="ORF">GOP47_0004719</name>
</gene>
<protein>
    <recommendedName>
        <fullName evidence="5">CRM domain-containing protein</fullName>
    </recommendedName>
</protein>
<dbReference type="InterPro" id="IPR001890">
    <property type="entry name" value="RNA-binding_CRM"/>
</dbReference>
<sequence>MASSFWRMRMLHSHSRALQLRRASLLTFTPTAHDTAPASRAPSSPMGYLCKDPNVDTSIWRPYDSFQTKWLMRSPPFLLSTQALRFSTESKSHDKKKKKKKKKSKRGIIKKLKQLRYVTKIKKANMDHEQKLLARIERAKRKIHDLKEALKDYELPPLPPARHDPESLTAEELHYLKRLGYKHKNYMIMGVRGVFGGVVLNMHLHWKKHQLIKVKCKNYTKEEIHETGEQLARLSGGIVVDVQKGDTIVMYRGRNYTRPLDLTPKNTLSKRKALFKAKFQQSLESTTKNLLSLEKELALYREHKAKEEAGLFSGKPAEGYISSWSDTEDEQPTRPSVQDSESNSESEDIDIDHAFVCGSDSISETNSDSHEEVDTNGRGASDSGSESELDTGEDSDFSPFEEQTRL</sequence>
<dbReference type="Gene3D" id="3.30.110.60">
    <property type="entry name" value="YhbY-like"/>
    <property type="match status" value="1"/>
</dbReference>
<evidence type="ECO:0000256" key="3">
    <source>
        <dbReference type="SAM" id="Coils"/>
    </source>
</evidence>
<dbReference type="InterPro" id="IPR035920">
    <property type="entry name" value="YhbY-like_sf"/>
</dbReference>
<keyword evidence="3" id="KW-0175">Coiled coil</keyword>
<organism evidence="6 7">
    <name type="scientific">Adiantum capillus-veneris</name>
    <name type="common">Maidenhair fern</name>
    <dbReference type="NCBI Taxonomy" id="13818"/>
    <lineage>
        <taxon>Eukaryota</taxon>
        <taxon>Viridiplantae</taxon>
        <taxon>Streptophyta</taxon>
        <taxon>Embryophyta</taxon>
        <taxon>Tracheophyta</taxon>
        <taxon>Polypodiopsida</taxon>
        <taxon>Polypodiidae</taxon>
        <taxon>Polypodiales</taxon>
        <taxon>Pteridineae</taxon>
        <taxon>Pteridaceae</taxon>
        <taxon>Vittarioideae</taxon>
        <taxon>Adiantum</taxon>
    </lineage>
</organism>
<dbReference type="InterPro" id="IPR040286">
    <property type="entry name" value="At3g25440-like"/>
</dbReference>
<feature type="compositionally biased region" description="Acidic residues" evidence="4">
    <location>
        <begin position="385"/>
        <end position="396"/>
    </location>
</feature>
<keyword evidence="7" id="KW-1185">Reference proteome</keyword>
<evidence type="ECO:0000313" key="7">
    <source>
        <dbReference type="Proteomes" id="UP000886520"/>
    </source>
</evidence>
<keyword evidence="1 2" id="KW-0694">RNA-binding</keyword>
<dbReference type="PANTHER" id="PTHR31426:SF2">
    <property type="entry name" value="OS01G0958400 PROTEIN"/>
    <property type="match status" value="1"/>
</dbReference>
<feature type="region of interest" description="Disordered" evidence="4">
    <location>
        <begin position="310"/>
        <end position="406"/>
    </location>
</feature>
<dbReference type="PROSITE" id="PS51295">
    <property type="entry name" value="CRM"/>
    <property type="match status" value="1"/>
</dbReference>
<accession>A0A9D4ZNG7</accession>
<feature type="coiled-coil region" evidence="3">
    <location>
        <begin position="129"/>
        <end position="156"/>
    </location>
</feature>
<dbReference type="SUPFAM" id="SSF75471">
    <property type="entry name" value="YhbY-like"/>
    <property type="match status" value="1"/>
</dbReference>
<comment type="caution">
    <text evidence="6">The sequence shown here is derived from an EMBL/GenBank/DDBJ whole genome shotgun (WGS) entry which is preliminary data.</text>
</comment>
<name>A0A9D4ZNG7_ADICA</name>
<evidence type="ECO:0000313" key="6">
    <source>
        <dbReference type="EMBL" id="KAI5079240.1"/>
    </source>
</evidence>